<sequence>MRLRNDEHGYGAVTRALHWVTVLLLAAQFVVGYTMEADDDRVVRVDCDPPGEDRSGGDTSDAEEDLLDRLEEECEERQERLEEAAEDRPSPAHVTLGLLLLVVALARVIWRRLTPLPPWDPRLGPAGRRLLHASEVSLLTMLFALPLTGLLLVIGSDDLVPLHVAAHVGFFAALAGHLAVVLGYRLLPRMLRL</sequence>
<dbReference type="InterPro" id="IPR011577">
    <property type="entry name" value="Cyt_b561_bac/Ni-Hgenase"/>
</dbReference>
<keyword evidence="9" id="KW-0408">Iron</keyword>
<evidence type="ECO:0000256" key="11">
    <source>
        <dbReference type="ARBA" id="ARBA00037975"/>
    </source>
</evidence>
<evidence type="ECO:0000256" key="4">
    <source>
        <dbReference type="ARBA" id="ARBA00022617"/>
    </source>
</evidence>
<dbReference type="EMBL" id="BAAAOR010000030">
    <property type="protein sequence ID" value="GAA1536575.1"/>
    <property type="molecule type" value="Genomic_DNA"/>
</dbReference>
<comment type="caution">
    <text evidence="15">The sequence shown here is derived from an EMBL/GenBank/DDBJ whole genome shotgun (WGS) entry which is preliminary data.</text>
</comment>
<dbReference type="RefSeq" id="WP_141007607.1">
    <property type="nucleotide sequence ID" value="NZ_BAAAOR010000030.1"/>
</dbReference>
<feature type="domain" description="Cytochrome b561 bacterial/Ni-hydrogenase" evidence="14">
    <location>
        <begin position="10"/>
        <end position="186"/>
    </location>
</feature>
<dbReference type="PANTHER" id="PTHR30529:SF1">
    <property type="entry name" value="CYTOCHROME B561 HOMOLOG 2"/>
    <property type="match status" value="1"/>
</dbReference>
<evidence type="ECO:0000256" key="1">
    <source>
        <dbReference type="ARBA" id="ARBA00004651"/>
    </source>
</evidence>
<dbReference type="PANTHER" id="PTHR30529">
    <property type="entry name" value="CYTOCHROME B561"/>
    <property type="match status" value="1"/>
</dbReference>
<evidence type="ECO:0000313" key="15">
    <source>
        <dbReference type="EMBL" id="GAA1536575.1"/>
    </source>
</evidence>
<dbReference type="InterPro" id="IPR052168">
    <property type="entry name" value="Cytochrome_b561_oxidase"/>
</dbReference>
<dbReference type="SUPFAM" id="SSF81342">
    <property type="entry name" value="Transmembrane di-heme cytochromes"/>
    <property type="match status" value="1"/>
</dbReference>
<gene>
    <name evidence="15" type="ORF">GCM10009788_44210</name>
</gene>
<evidence type="ECO:0000256" key="13">
    <source>
        <dbReference type="SAM" id="Phobius"/>
    </source>
</evidence>
<feature type="transmembrane region" description="Helical" evidence="13">
    <location>
        <begin position="130"/>
        <end position="154"/>
    </location>
</feature>
<feature type="transmembrane region" description="Helical" evidence="13">
    <location>
        <begin position="166"/>
        <end position="187"/>
    </location>
</feature>
<evidence type="ECO:0000256" key="2">
    <source>
        <dbReference type="ARBA" id="ARBA00022448"/>
    </source>
</evidence>
<feature type="transmembrane region" description="Helical" evidence="13">
    <location>
        <begin position="92"/>
        <end position="110"/>
    </location>
</feature>
<accession>A0ABN2B9F2</accession>
<keyword evidence="4" id="KW-0349">Heme</keyword>
<evidence type="ECO:0000313" key="16">
    <source>
        <dbReference type="Proteomes" id="UP001500842"/>
    </source>
</evidence>
<dbReference type="InterPro" id="IPR016174">
    <property type="entry name" value="Di-haem_cyt_TM"/>
</dbReference>
<evidence type="ECO:0000256" key="8">
    <source>
        <dbReference type="ARBA" id="ARBA00022989"/>
    </source>
</evidence>
<proteinExistence type="inferred from homology"/>
<keyword evidence="3" id="KW-1003">Cell membrane</keyword>
<organism evidence="15 16">
    <name type="scientific">Nocardioides humi</name>
    <dbReference type="NCBI Taxonomy" id="449461"/>
    <lineage>
        <taxon>Bacteria</taxon>
        <taxon>Bacillati</taxon>
        <taxon>Actinomycetota</taxon>
        <taxon>Actinomycetes</taxon>
        <taxon>Propionibacteriales</taxon>
        <taxon>Nocardioidaceae</taxon>
        <taxon>Nocardioides</taxon>
    </lineage>
</organism>
<comment type="similarity">
    <text evidence="11">Belongs to the cytochrome b561 family.</text>
</comment>
<evidence type="ECO:0000256" key="7">
    <source>
        <dbReference type="ARBA" id="ARBA00022982"/>
    </source>
</evidence>
<evidence type="ECO:0000256" key="3">
    <source>
        <dbReference type="ARBA" id="ARBA00022475"/>
    </source>
</evidence>
<evidence type="ECO:0000256" key="12">
    <source>
        <dbReference type="SAM" id="Coils"/>
    </source>
</evidence>
<feature type="coiled-coil region" evidence="12">
    <location>
        <begin position="60"/>
        <end position="87"/>
    </location>
</feature>
<evidence type="ECO:0000256" key="10">
    <source>
        <dbReference type="ARBA" id="ARBA00023136"/>
    </source>
</evidence>
<keyword evidence="16" id="KW-1185">Reference proteome</keyword>
<reference evidence="15 16" key="1">
    <citation type="journal article" date="2019" name="Int. J. Syst. Evol. Microbiol.">
        <title>The Global Catalogue of Microorganisms (GCM) 10K type strain sequencing project: providing services to taxonomists for standard genome sequencing and annotation.</title>
        <authorList>
            <consortium name="The Broad Institute Genomics Platform"/>
            <consortium name="The Broad Institute Genome Sequencing Center for Infectious Disease"/>
            <person name="Wu L."/>
            <person name="Ma J."/>
        </authorList>
    </citation>
    <scope>NUCLEOTIDE SEQUENCE [LARGE SCALE GENOMIC DNA]</scope>
    <source>
        <strain evidence="15 16">JCM 14942</strain>
    </source>
</reference>
<comment type="subcellular location">
    <subcellularLocation>
        <location evidence="1">Cell membrane</location>
        <topology evidence="1">Multi-pass membrane protein</topology>
    </subcellularLocation>
</comment>
<keyword evidence="7" id="KW-0249">Electron transport</keyword>
<keyword evidence="5 13" id="KW-0812">Transmembrane</keyword>
<protein>
    <recommendedName>
        <fullName evidence="14">Cytochrome b561 bacterial/Ni-hydrogenase domain-containing protein</fullName>
    </recommendedName>
</protein>
<feature type="transmembrane region" description="Helical" evidence="13">
    <location>
        <begin position="12"/>
        <end position="31"/>
    </location>
</feature>
<keyword evidence="6" id="KW-0479">Metal-binding</keyword>
<evidence type="ECO:0000256" key="5">
    <source>
        <dbReference type="ARBA" id="ARBA00022692"/>
    </source>
</evidence>
<evidence type="ECO:0000256" key="6">
    <source>
        <dbReference type="ARBA" id="ARBA00022723"/>
    </source>
</evidence>
<evidence type="ECO:0000259" key="14">
    <source>
        <dbReference type="Pfam" id="PF01292"/>
    </source>
</evidence>
<name>A0ABN2B9F2_9ACTN</name>
<keyword evidence="10 13" id="KW-0472">Membrane</keyword>
<keyword evidence="8 13" id="KW-1133">Transmembrane helix</keyword>
<evidence type="ECO:0000256" key="9">
    <source>
        <dbReference type="ARBA" id="ARBA00023004"/>
    </source>
</evidence>
<keyword evidence="2" id="KW-0813">Transport</keyword>
<dbReference type="Proteomes" id="UP001500842">
    <property type="component" value="Unassembled WGS sequence"/>
</dbReference>
<keyword evidence="12" id="KW-0175">Coiled coil</keyword>
<dbReference type="Pfam" id="PF01292">
    <property type="entry name" value="Ni_hydr_CYTB"/>
    <property type="match status" value="1"/>
</dbReference>